<evidence type="ECO:0000256" key="1">
    <source>
        <dbReference type="ARBA" id="ARBA00023015"/>
    </source>
</evidence>
<accession>A0A094QE00</accession>
<organism evidence="6">
    <name type="scientific">freshwater metagenome</name>
    <dbReference type="NCBI Taxonomy" id="449393"/>
    <lineage>
        <taxon>unclassified sequences</taxon>
        <taxon>metagenomes</taxon>
        <taxon>ecological metagenomes</taxon>
    </lineage>
</organism>
<reference evidence="6" key="1">
    <citation type="submission" date="2014-06" db="EMBL/GenBank/DDBJ databases">
        <title>Key roles for freshwater Actinobacteria revealed by deep metagenomic sequencing.</title>
        <authorList>
            <person name="Ghai R."/>
            <person name="Mizuno C.M."/>
            <person name="Picazo A."/>
            <person name="Camacho A."/>
            <person name="Rodriguez-Valera F."/>
        </authorList>
    </citation>
    <scope>NUCLEOTIDE SEQUENCE</scope>
</reference>
<dbReference type="Gene3D" id="1.10.10.10">
    <property type="entry name" value="Winged helix-like DNA-binding domain superfamily/Winged helix DNA-binding domain"/>
    <property type="match status" value="1"/>
</dbReference>
<gene>
    <name evidence="6" type="ORF">GM51_1210</name>
</gene>
<dbReference type="GO" id="GO:0046278">
    <property type="term" value="P:3,4-dihydroxybenzoate metabolic process"/>
    <property type="evidence" value="ECO:0007669"/>
    <property type="project" value="InterPro"/>
</dbReference>
<comment type="caution">
    <text evidence="6">The sequence shown here is derived from an EMBL/GenBank/DDBJ whole genome shotgun (WGS) entry which is preliminary data.</text>
</comment>
<proteinExistence type="predicted"/>
<dbReference type="InterPro" id="IPR005471">
    <property type="entry name" value="Tscrpt_reg_IclR_N"/>
</dbReference>
<dbReference type="EMBL" id="JNSL01000003">
    <property type="protein sequence ID" value="KGA21662.1"/>
    <property type="molecule type" value="Genomic_DNA"/>
</dbReference>
<sequence length="255" mass="27330">MSDSGEFVQSLERGLAVIRAFTREKPQLTLTDAAALTGLTRATTRRFLMTLESLGYATTDGKNWRLTARVLDLGHSYLASLGLPEIVVGHLDRVAQAVHESASAAVLDGDDIVYVARVESRKIMRVQITVGTRFPAYVTSMGRVLLADLDPAATERILTARDRSAFTPHTTTDVAGLMRAIALVREAGYSLVDQELEMGLRSLAVPVRDGSGRVVAAINVSTTAAGTPRDTLEAVLPALLTAQSDIEGELASLVR</sequence>
<dbReference type="InterPro" id="IPR029016">
    <property type="entry name" value="GAF-like_dom_sf"/>
</dbReference>
<name>A0A094QE00_9ZZZZ</name>
<evidence type="ECO:0000256" key="2">
    <source>
        <dbReference type="ARBA" id="ARBA00023125"/>
    </source>
</evidence>
<dbReference type="NCBIfam" id="TIGR02431">
    <property type="entry name" value="pcaR_pcaU"/>
    <property type="match status" value="1"/>
</dbReference>
<evidence type="ECO:0000256" key="3">
    <source>
        <dbReference type="ARBA" id="ARBA00023163"/>
    </source>
</evidence>
<evidence type="ECO:0000313" key="6">
    <source>
        <dbReference type="EMBL" id="KGA21662.1"/>
    </source>
</evidence>
<evidence type="ECO:0000259" key="4">
    <source>
        <dbReference type="PROSITE" id="PS51077"/>
    </source>
</evidence>
<dbReference type="Pfam" id="PF01614">
    <property type="entry name" value="IclR_C"/>
    <property type="match status" value="1"/>
</dbReference>
<protein>
    <submittedName>
        <fullName evidence="6">IclR family transcriptional regulator</fullName>
    </submittedName>
</protein>
<dbReference type="SUPFAM" id="SSF46785">
    <property type="entry name" value="Winged helix' DNA-binding domain"/>
    <property type="match status" value="1"/>
</dbReference>
<dbReference type="PANTHER" id="PTHR30136:SF34">
    <property type="entry name" value="TRANSCRIPTIONAL REGULATOR"/>
    <property type="match status" value="1"/>
</dbReference>
<dbReference type="GO" id="GO:0045892">
    <property type="term" value="P:negative regulation of DNA-templated transcription"/>
    <property type="evidence" value="ECO:0007669"/>
    <property type="project" value="TreeGrafter"/>
</dbReference>
<dbReference type="SUPFAM" id="SSF55781">
    <property type="entry name" value="GAF domain-like"/>
    <property type="match status" value="1"/>
</dbReference>
<dbReference type="AlphaFoldDB" id="A0A094QE00"/>
<dbReference type="GO" id="GO:0003700">
    <property type="term" value="F:DNA-binding transcription factor activity"/>
    <property type="evidence" value="ECO:0007669"/>
    <property type="project" value="TreeGrafter"/>
</dbReference>
<dbReference type="PANTHER" id="PTHR30136">
    <property type="entry name" value="HELIX-TURN-HELIX TRANSCRIPTIONAL REGULATOR, ICLR FAMILY"/>
    <property type="match status" value="1"/>
</dbReference>
<keyword evidence="1" id="KW-0805">Transcription regulation</keyword>
<dbReference type="PROSITE" id="PS51078">
    <property type="entry name" value="ICLR_ED"/>
    <property type="match status" value="1"/>
</dbReference>
<dbReference type="PROSITE" id="PS51077">
    <property type="entry name" value="HTH_ICLR"/>
    <property type="match status" value="1"/>
</dbReference>
<keyword evidence="2" id="KW-0238">DNA-binding</keyword>
<dbReference type="GO" id="GO:0003677">
    <property type="term" value="F:DNA binding"/>
    <property type="evidence" value="ECO:0007669"/>
    <property type="project" value="UniProtKB-KW"/>
</dbReference>
<feature type="domain" description="HTH iclR-type" evidence="4">
    <location>
        <begin position="8"/>
        <end position="68"/>
    </location>
</feature>
<dbReference type="Gene3D" id="3.30.450.40">
    <property type="match status" value="1"/>
</dbReference>
<dbReference type="InterPro" id="IPR012794">
    <property type="entry name" value="PcaR_PcaU"/>
</dbReference>
<dbReference type="InterPro" id="IPR036390">
    <property type="entry name" value="WH_DNA-bd_sf"/>
</dbReference>
<dbReference type="Pfam" id="PF09339">
    <property type="entry name" value="HTH_IclR"/>
    <property type="match status" value="1"/>
</dbReference>
<dbReference type="InterPro" id="IPR050707">
    <property type="entry name" value="HTH_MetabolicPath_Reg"/>
</dbReference>
<dbReference type="SMART" id="SM00346">
    <property type="entry name" value="HTH_ICLR"/>
    <property type="match status" value="1"/>
</dbReference>
<feature type="domain" description="IclR-ED" evidence="5">
    <location>
        <begin position="69"/>
        <end position="252"/>
    </location>
</feature>
<evidence type="ECO:0000259" key="5">
    <source>
        <dbReference type="PROSITE" id="PS51078"/>
    </source>
</evidence>
<keyword evidence="3" id="KW-0804">Transcription</keyword>
<dbReference type="InterPro" id="IPR036388">
    <property type="entry name" value="WH-like_DNA-bd_sf"/>
</dbReference>
<dbReference type="InterPro" id="IPR014757">
    <property type="entry name" value="Tscrpt_reg_IclR_C"/>
</dbReference>
<dbReference type="GO" id="GO:0045893">
    <property type="term" value="P:positive regulation of DNA-templated transcription"/>
    <property type="evidence" value="ECO:0007669"/>
    <property type="project" value="InterPro"/>
</dbReference>